<dbReference type="InterPro" id="IPR027417">
    <property type="entry name" value="P-loop_NTPase"/>
</dbReference>
<dbReference type="Proteomes" id="UP000002215">
    <property type="component" value="Chromosome"/>
</dbReference>
<name>A0A979FZW3_CHIPD</name>
<evidence type="ECO:0000313" key="2">
    <source>
        <dbReference type="Proteomes" id="UP000002215"/>
    </source>
</evidence>
<evidence type="ECO:0000313" key="1">
    <source>
        <dbReference type="EMBL" id="ACU58048.1"/>
    </source>
</evidence>
<protein>
    <recommendedName>
        <fullName evidence="3">NACHT domain-containing protein</fullName>
    </recommendedName>
</protein>
<dbReference type="AlphaFoldDB" id="A0A979FZW3"/>
<dbReference type="SUPFAM" id="SSF52540">
    <property type="entry name" value="P-loop containing nucleoside triphosphate hydrolases"/>
    <property type="match status" value="1"/>
</dbReference>
<dbReference type="KEGG" id="cpi:Cpin_0550"/>
<organism evidence="1 2">
    <name type="scientific">Chitinophaga pinensis (strain ATCC 43595 / DSM 2588 / LMG 13176 / NBRC 15968 / NCIMB 11800 / UQM 2034)</name>
    <dbReference type="NCBI Taxonomy" id="485918"/>
    <lineage>
        <taxon>Bacteria</taxon>
        <taxon>Pseudomonadati</taxon>
        <taxon>Bacteroidota</taxon>
        <taxon>Chitinophagia</taxon>
        <taxon>Chitinophagales</taxon>
        <taxon>Chitinophagaceae</taxon>
        <taxon>Chitinophaga</taxon>
    </lineage>
</organism>
<accession>A0A979FZW3</accession>
<dbReference type="EMBL" id="CP001699">
    <property type="protein sequence ID" value="ACU58048.1"/>
    <property type="molecule type" value="Genomic_DNA"/>
</dbReference>
<evidence type="ECO:0008006" key="3">
    <source>
        <dbReference type="Google" id="ProtNLM"/>
    </source>
</evidence>
<gene>
    <name evidence="1" type="ordered locus">Cpin_0550</name>
</gene>
<dbReference type="InterPro" id="IPR011990">
    <property type="entry name" value="TPR-like_helical_dom_sf"/>
</dbReference>
<reference evidence="2" key="1">
    <citation type="submission" date="2009-08" db="EMBL/GenBank/DDBJ databases">
        <title>The complete genome of Chitinophaga pinensis DSM 2588.</title>
        <authorList>
            <consortium name="US DOE Joint Genome Institute (JGI-PGF)"/>
            <person name="Lucas S."/>
            <person name="Copeland A."/>
            <person name="Lapidus A."/>
            <person name="Glavina del Rio T."/>
            <person name="Dalin E."/>
            <person name="Tice H."/>
            <person name="Bruce D."/>
            <person name="Goodwin L."/>
            <person name="Pitluck S."/>
            <person name="Kyrpides N."/>
            <person name="Mavromatis K."/>
            <person name="Ivanova N."/>
            <person name="Mikhailova N."/>
            <person name="Sims D."/>
            <person name="Meinche L."/>
            <person name="Brettin T."/>
            <person name="Detter J.C."/>
            <person name="Han C."/>
            <person name="Larimer F."/>
            <person name="Land M."/>
            <person name="Hauser L."/>
            <person name="Markowitz V."/>
            <person name="Cheng J.-F."/>
            <person name="Hugenholtz P."/>
            <person name="Woyke T."/>
            <person name="Wu D."/>
            <person name="Spring S."/>
            <person name="Klenk H.-P."/>
            <person name="Eisen J.A."/>
        </authorList>
    </citation>
    <scope>NUCLEOTIDE SEQUENCE [LARGE SCALE GENOMIC DNA]</scope>
    <source>
        <strain evidence="2">ATCC 43595 / DSM 2588 / LMG 13176 / NBRC 15968 / NCIMB 11800 / UQM 2034</strain>
    </source>
</reference>
<reference evidence="1 2" key="2">
    <citation type="journal article" date="2010" name="Stand. Genomic Sci.">
        <title>Complete genome sequence of Chitinophaga pinensis type strain (UQM 2034).</title>
        <authorList>
            <person name="Glavina Del Rio T."/>
            <person name="Abt B."/>
            <person name="Spring S."/>
            <person name="Lapidus A."/>
            <person name="Nolan M."/>
            <person name="Tice H."/>
            <person name="Copeland A."/>
            <person name="Cheng J.F."/>
            <person name="Chen F."/>
            <person name="Bruce D."/>
            <person name="Goodwin L."/>
            <person name="Pitluck S."/>
            <person name="Ivanova N."/>
            <person name="Mavromatis K."/>
            <person name="Mikhailova N."/>
            <person name="Pati A."/>
            <person name="Chen A."/>
            <person name="Palaniappan K."/>
            <person name="Land M."/>
            <person name="Hauser L."/>
            <person name="Chang Y.J."/>
            <person name="Jeffries C.D."/>
            <person name="Chain P."/>
            <person name="Saunders E."/>
            <person name="Detter J.C."/>
            <person name="Brettin T."/>
            <person name="Rohde M."/>
            <person name="Goker M."/>
            <person name="Bristow J."/>
            <person name="Eisen J.A."/>
            <person name="Markowitz V."/>
            <person name="Hugenholtz P."/>
            <person name="Kyrpides N.C."/>
            <person name="Klenk H.P."/>
            <person name="Lucas S."/>
        </authorList>
    </citation>
    <scope>NUCLEOTIDE SEQUENCE [LARGE SCALE GENOMIC DNA]</scope>
    <source>
        <strain evidence="2">ATCC 43595 / DSM 2588 / LMG 13176 / NBRC 15968 / NCIMB 11800 / UQM 2034</strain>
    </source>
</reference>
<dbReference type="Gene3D" id="3.40.50.300">
    <property type="entry name" value="P-loop containing nucleotide triphosphate hydrolases"/>
    <property type="match status" value="1"/>
</dbReference>
<sequence>MFTFENRNPFTQNPFSCPHMIDLSYDFIITLQNEVSRKFGADTITPSDCKRLSDLIRDETTKAVSETTLKRVFGFATTKHSFSRYTLNTLAQYCNYRDWDDFQAQHYVQTDGNELNDSKWLDLKNKAVTISHYTILTLKNRSGIPFALTVPRPSCFAHIERFLESDYAATALIAPSGWGKSVTLVHMAEHFWFSKDAKYKKDICWFIHAHAAGSLLLRGFSLATWLDNQLNLGTGENFREYFASHFDKIRGRLILIIDGFDEIAVAGDKLKLLYTKLEEFVYSNDLFPWVKVILSIRSSTWSDIFQHSLQYPAFRRYWYLGPEMDEETSINVPYLTEQEVKSVLYNHRIDPATVRTFSEGFLQKLRYPYYLQLFCQLNTGPGQTFVNEHLSLFEMISKFVQIKVFNSPTNTFKVKIIEKLLWLLDLGKAGQYTDKNLLLNKNADLFPAYKELLADNILVEENLSQEVMFLVKVRFAHQFLLEYFAAMHYIKHANDVIEDTMLQKITRQLPASSYRVGVFKWIVRYAINNGQLEGIHKIFYLPLSTMEKSYLLEYLAVHYQHEGEKQMQLSAVFPQGYFRKNPLSRIINDNFLHFGKKRVLTALLDLSEVAEDKLKIRSILFTMSMLQLDAEHCEMELNSIKKLIPRDTIDDEIWVSPYDLYLFIYEYMKFGIINESIKDKIYNYPRYLTGSTRHAPTVAQEMVFRLSGLAFAMLTDYTHMFNYTKRIFECYPSLAHQRTNPLRLSLLCWQAYAHLGLNNLPMASKICLHTEKLIRNYSFDFTNGRHIEVLQKLIMAEVYYEENELNRAIRTAETAIEISQKMDFKLLLLTGYKLLGKMYPQARFEKQYNQAQQQITLINKSTSFKHFDRILTAAAKTN</sequence>
<proteinExistence type="predicted"/>
<dbReference type="Gene3D" id="1.25.40.10">
    <property type="entry name" value="Tetratricopeptide repeat domain"/>
    <property type="match status" value="1"/>
</dbReference>